<dbReference type="Proteomes" id="UP000830925">
    <property type="component" value="Chromosome"/>
</dbReference>
<dbReference type="Pfam" id="PF04536">
    <property type="entry name" value="TPM_phosphatase"/>
    <property type="match status" value="1"/>
</dbReference>
<gene>
    <name evidence="2" type="ORF">MXF72_18185</name>
</gene>
<accession>A0AAE9KPL5</accession>
<reference evidence="2" key="1">
    <citation type="submission" date="2022-04" db="EMBL/GenBank/DDBJ databases">
        <title>Genomic mining of Alcaligenes faecalis D334 producing ectoin and derivatives.</title>
        <authorList>
            <person name="Doan V.T."/>
            <person name="Quach N.T."/>
            <person name="Vu T.-H.-N."/>
            <person name="Phi Q.-T."/>
        </authorList>
    </citation>
    <scope>NUCLEOTIDE SEQUENCE</scope>
    <source>
        <strain evidence="2">D334</strain>
    </source>
</reference>
<protein>
    <submittedName>
        <fullName evidence="2">TPM domain-containing protein</fullName>
    </submittedName>
</protein>
<evidence type="ECO:0000313" key="3">
    <source>
        <dbReference type="Proteomes" id="UP000830925"/>
    </source>
</evidence>
<dbReference type="AlphaFoldDB" id="A0AAE9KPL5"/>
<dbReference type="InterPro" id="IPR007621">
    <property type="entry name" value="TPM_dom"/>
</dbReference>
<dbReference type="EMBL" id="CP095873">
    <property type="protein sequence ID" value="UPL21290.1"/>
    <property type="molecule type" value="Genomic_DNA"/>
</dbReference>
<dbReference type="PANTHER" id="PTHR30373:SF8">
    <property type="entry name" value="BLL7265 PROTEIN"/>
    <property type="match status" value="1"/>
</dbReference>
<proteinExistence type="predicted"/>
<organism evidence="2 3">
    <name type="scientific">Alcaligenes faecalis</name>
    <dbReference type="NCBI Taxonomy" id="511"/>
    <lineage>
        <taxon>Bacteria</taxon>
        <taxon>Pseudomonadati</taxon>
        <taxon>Pseudomonadota</taxon>
        <taxon>Betaproteobacteria</taxon>
        <taxon>Burkholderiales</taxon>
        <taxon>Alcaligenaceae</taxon>
        <taxon>Alcaligenes</taxon>
    </lineage>
</organism>
<dbReference type="PANTHER" id="PTHR30373">
    <property type="entry name" value="UPF0603 PROTEIN YGCG"/>
    <property type="match status" value="1"/>
</dbReference>
<evidence type="ECO:0000259" key="1">
    <source>
        <dbReference type="Pfam" id="PF04536"/>
    </source>
</evidence>
<sequence>MSVNWKELSGWASVQGQWLRRRHFNAEMLGHLAEQIRKGEESHSGELVVAIEAVLPAHEADSAQRALEVFGRLRVWDTPLNSGVLLYLALGQRRIHIIADRGIKADQAQWTQICQQLEKDLASREYLSGLLAAVSAIETVLQQGAPAQTPGVAAVNALPDEPVLL</sequence>
<feature type="domain" description="TPM" evidence="1">
    <location>
        <begin position="30"/>
        <end position="139"/>
    </location>
</feature>
<evidence type="ECO:0000313" key="2">
    <source>
        <dbReference type="EMBL" id="UPL21290.1"/>
    </source>
</evidence>
<dbReference type="Gene3D" id="3.10.310.50">
    <property type="match status" value="1"/>
</dbReference>
<dbReference type="RefSeq" id="WP_247966146.1">
    <property type="nucleotide sequence ID" value="NZ_CP095873.1"/>
</dbReference>
<name>A0AAE9KPL5_ALCFA</name>